<dbReference type="EMBL" id="CP126101">
    <property type="protein sequence ID" value="WHY52582.1"/>
    <property type="molecule type" value="Genomic_DNA"/>
</dbReference>
<name>A0AAX3X1K3_9BACI</name>
<keyword evidence="2 6" id="KW-0813">Transport</keyword>
<evidence type="ECO:0000256" key="5">
    <source>
        <dbReference type="ARBA" id="ARBA00023136"/>
    </source>
</evidence>
<comment type="similarity">
    <text evidence="6">Belongs to the binding-protein-dependent transport system permease family.</text>
</comment>
<dbReference type="PANTHER" id="PTHR43496:SF1">
    <property type="entry name" value="POLYGALACTURONAN_RHAMNOGALACTURONAN TRANSPORT SYSTEM PERMEASE PROTEIN YTEP"/>
    <property type="match status" value="1"/>
</dbReference>
<feature type="transmembrane region" description="Helical" evidence="6">
    <location>
        <begin position="507"/>
        <end position="528"/>
    </location>
</feature>
<gene>
    <name evidence="8" type="ORF">QNH24_04935</name>
</gene>
<dbReference type="AlphaFoldDB" id="A0AAX3X1K3"/>
<evidence type="ECO:0000256" key="3">
    <source>
        <dbReference type="ARBA" id="ARBA00022692"/>
    </source>
</evidence>
<feature type="transmembrane region" description="Helical" evidence="6">
    <location>
        <begin position="96"/>
        <end position="118"/>
    </location>
</feature>
<comment type="subcellular location">
    <subcellularLocation>
        <location evidence="6">Cell membrane</location>
        <topology evidence="6">Multi-pass membrane protein</topology>
    </subcellularLocation>
    <subcellularLocation>
        <location evidence="1">Membrane</location>
        <topology evidence="1">Multi-pass membrane protein</topology>
    </subcellularLocation>
</comment>
<dbReference type="GO" id="GO:0055085">
    <property type="term" value="P:transmembrane transport"/>
    <property type="evidence" value="ECO:0007669"/>
    <property type="project" value="InterPro"/>
</dbReference>
<evidence type="ECO:0000256" key="4">
    <source>
        <dbReference type="ARBA" id="ARBA00022989"/>
    </source>
</evidence>
<dbReference type="Pfam" id="PF00528">
    <property type="entry name" value="BPD_transp_1"/>
    <property type="match status" value="1"/>
</dbReference>
<dbReference type="InterPro" id="IPR035906">
    <property type="entry name" value="MetI-like_sf"/>
</dbReference>
<feature type="transmembrane region" description="Helical" evidence="6">
    <location>
        <begin position="288"/>
        <end position="310"/>
    </location>
</feature>
<dbReference type="RefSeq" id="WP_283871007.1">
    <property type="nucleotide sequence ID" value="NZ_CP126101.1"/>
</dbReference>
<sequence length="543" mass="61855">MLKTNKMMKIIFLPILLFFLFFLIVPLLYMFWQSIKIGNIITIQNYLDALKNIEIRRSFFNSFKVSFAASVFTTILAFLLVYAIHFTTMHRHTKKLVHIGITLPMLLPTITYGFVLIYTFGNQGILTKLIGQPLFTVYGYNGLVIGYVLYTLPVAFILMQNSMQYIDKRFLLVSMLMHDRPLRRFYHTVFRPMLGTIGGAFILTFILSFTDFGIPASVGGNYRVIATELYQAMLGSIVHFERGAVISVLMLVPAVIGVVMLTILERFNFQYKQAGQSELVKHRLRDGLFTAYSIVCVVVVFIIFSTMFIVPFTKGYPYNFSFTLEHVQNVLSEQDLTKVYANSLIVAVLTAVLGVAITFLSALLNARTPLKGRKSLDLASMITNTVPGMVLGLSYLFFFNGSSLKGTFLIIIACNIVHFFTTPYLMAKNSLQKMDPTWEVTAELLRDSWLKTVIRIILPNIRPTIYQMFSYYFLNAMVTVSGVIFLVSTKTMLVSTRIKELQHFAKYTDIFVLSIFILCTNLIVKLGCDYITTHKEKVKEMSK</sequence>
<dbReference type="SUPFAM" id="SSF161098">
    <property type="entry name" value="MetI-like"/>
    <property type="match status" value="2"/>
</dbReference>
<dbReference type="PANTHER" id="PTHR43496">
    <property type="entry name" value="PROTEIN LPLB"/>
    <property type="match status" value="1"/>
</dbReference>
<feature type="transmembrane region" description="Helical" evidence="6">
    <location>
        <begin position="244"/>
        <end position="267"/>
    </location>
</feature>
<evidence type="ECO:0000313" key="9">
    <source>
        <dbReference type="Proteomes" id="UP001178322"/>
    </source>
</evidence>
<evidence type="ECO:0000256" key="1">
    <source>
        <dbReference type="ARBA" id="ARBA00004141"/>
    </source>
</evidence>
<keyword evidence="4 6" id="KW-1133">Transmembrane helix</keyword>
<feature type="transmembrane region" description="Helical" evidence="6">
    <location>
        <begin position="339"/>
        <end position="364"/>
    </location>
</feature>
<keyword evidence="5 6" id="KW-0472">Membrane</keyword>
<dbReference type="Gene3D" id="1.10.3720.10">
    <property type="entry name" value="MetI-like"/>
    <property type="match status" value="2"/>
</dbReference>
<feature type="transmembrane region" description="Helical" evidence="6">
    <location>
        <begin position="469"/>
        <end position="487"/>
    </location>
</feature>
<feature type="transmembrane region" description="Helical" evidence="6">
    <location>
        <begin position="12"/>
        <end position="32"/>
    </location>
</feature>
<evidence type="ECO:0000256" key="2">
    <source>
        <dbReference type="ARBA" id="ARBA00022448"/>
    </source>
</evidence>
<protein>
    <submittedName>
        <fullName evidence="8">ABC transporter permease subunit</fullName>
    </submittedName>
</protein>
<evidence type="ECO:0000259" key="7">
    <source>
        <dbReference type="PROSITE" id="PS50928"/>
    </source>
</evidence>
<evidence type="ECO:0000256" key="6">
    <source>
        <dbReference type="RuleBase" id="RU363032"/>
    </source>
</evidence>
<dbReference type="PROSITE" id="PS50928">
    <property type="entry name" value="ABC_TM1"/>
    <property type="match status" value="2"/>
</dbReference>
<feature type="transmembrane region" description="Helical" evidence="6">
    <location>
        <begin position="65"/>
        <end position="84"/>
    </location>
</feature>
<accession>A0AAX3X1K3</accession>
<reference evidence="8" key="1">
    <citation type="submission" date="2023-05" db="EMBL/GenBank/DDBJ databases">
        <title>Comparative genomics of Bacillaceae isolates and their secondary metabolite potential.</title>
        <authorList>
            <person name="Song L."/>
            <person name="Nielsen L.J."/>
            <person name="Mohite O."/>
            <person name="Xu X."/>
            <person name="Weber T."/>
            <person name="Kovacs A.T."/>
        </authorList>
    </citation>
    <scope>NUCLEOTIDE SEQUENCE</scope>
    <source>
        <strain evidence="8">LY1</strain>
    </source>
</reference>
<evidence type="ECO:0000313" key="8">
    <source>
        <dbReference type="EMBL" id="WHY52582.1"/>
    </source>
</evidence>
<feature type="domain" description="ABC transmembrane type-1" evidence="7">
    <location>
        <begin position="340"/>
        <end position="528"/>
    </location>
</feature>
<dbReference type="InterPro" id="IPR000515">
    <property type="entry name" value="MetI-like"/>
</dbReference>
<feature type="transmembrane region" description="Helical" evidence="6">
    <location>
        <begin position="376"/>
        <end position="398"/>
    </location>
</feature>
<dbReference type="Proteomes" id="UP001178322">
    <property type="component" value="Chromosome"/>
</dbReference>
<proteinExistence type="inferred from homology"/>
<feature type="transmembrane region" description="Helical" evidence="6">
    <location>
        <begin position="138"/>
        <end position="159"/>
    </location>
</feature>
<feature type="transmembrane region" description="Helical" evidence="6">
    <location>
        <begin position="189"/>
        <end position="209"/>
    </location>
</feature>
<organism evidence="8 9">
    <name type="scientific">Lysinibacillus pakistanensis</name>
    <dbReference type="NCBI Taxonomy" id="759811"/>
    <lineage>
        <taxon>Bacteria</taxon>
        <taxon>Bacillati</taxon>
        <taxon>Bacillota</taxon>
        <taxon>Bacilli</taxon>
        <taxon>Bacillales</taxon>
        <taxon>Bacillaceae</taxon>
        <taxon>Lysinibacillus</taxon>
    </lineage>
</organism>
<dbReference type="GO" id="GO:0005886">
    <property type="term" value="C:plasma membrane"/>
    <property type="evidence" value="ECO:0007669"/>
    <property type="project" value="UniProtKB-SubCell"/>
</dbReference>
<keyword evidence="3 6" id="KW-0812">Transmembrane</keyword>
<dbReference type="CDD" id="cd06261">
    <property type="entry name" value="TM_PBP2"/>
    <property type="match status" value="1"/>
</dbReference>
<feature type="domain" description="ABC transmembrane type-1" evidence="7">
    <location>
        <begin position="59"/>
        <end position="261"/>
    </location>
</feature>
<feature type="transmembrane region" description="Helical" evidence="6">
    <location>
        <begin position="404"/>
        <end position="426"/>
    </location>
</feature>